<dbReference type="EMBL" id="CAJNNV010027642">
    <property type="protein sequence ID" value="CAE8621085.1"/>
    <property type="molecule type" value="Genomic_DNA"/>
</dbReference>
<evidence type="ECO:0000313" key="2">
    <source>
        <dbReference type="Proteomes" id="UP000654075"/>
    </source>
</evidence>
<evidence type="ECO:0000313" key="1">
    <source>
        <dbReference type="EMBL" id="CAE8621085.1"/>
    </source>
</evidence>
<feature type="non-terminal residue" evidence="1">
    <location>
        <position position="1"/>
    </location>
</feature>
<keyword evidence="2" id="KW-1185">Reference proteome</keyword>
<name>A0A813GDY3_POLGL</name>
<dbReference type="AlphaFoldDB" id="A0A813GDY3"/>
<proteinExistence type="predicted"/>
<organism evidence="1 2">
    <name type="scientific">Polarella glacialis</name>
    <name type="common">Dinoflagellate</name>
    <dbReference type="NCBI Taxonomy" id="89957"/>
    <lineage>
        <taxon>Eukaryota</taxon>
        <taxon>Sar</taxon>
        <taxon>Alveolata</taxon>
        <taxon>Dinophyceae</taxon>
        <taxon>Suessiales</taxon>
        <taxon>Suessiaceae</taxon>
        <taxon>Polarella</taxon>
    </lineage>
</organism>
<dbReference type="Proteomes" id="UP000654075">
    <property type="component" value="Unassembled WGS sequence"/>
</dbReference>
<comment type="caution">
    <text evidence="1">The sequence shown here is derived from an EMBL/GenBank/DDBJ whole genome shotgun (WGS) entry which is preliminary data.</text>
</comment>
<protein>
    <submittedName>
        <fullName evidence="1">Uncharacterized protein</fullName>
    </submittedName>
</protein>
<reference evidence="1" key="1">
    <citation type="submission" date="2021-02" db="EMBL/GenBank/DDBJ databases">
        <authorList>
            <person name="Dougan E. K."/>
            <person name="Rhodes N."/>
            <person name="Thang M."/>
            <person name="Chan C."/>
        </authorList>
    </citation>
    <scope>NUCLEOTIDE SEQUENCE</scope>
</reference>
<feature type="non-terminal residue" evidence="1">
    <location>
        <position position="84"/>
    </location>
</feature>
<gene>
    <name evidence="1" type="ORF">PGLA1383_LOCUS38608</name>
</gene>
<sequence length="84" mass="9327">LHLGRSVVLGRPASAARNDEENACSNGGRRVTFREVPASFELTPRGSAQAAARYARQQCQQRLQVVTTMRRCERLSPGEAFRPE</sequence>
<accession>A0A813GDY3</accession>